<organism evidence="2 3">
    <name type="scientific">Vibrio ichthyoenteri ATCC 700023</name>
    <dbReference type="NCBI Taxonomy" id="870968"/>
    <lineage>
        <taxon>Bacteria</taxon>
        <taxon>Pseudomonadati</taxon>
        <taxon>Pseudomonadota</taxon>
        <taxon>Gammaproteobacteria</taxon>
        <taxon>Vibrionales</taxon>
        <taxon>Vibrionaceae</taxon>
        <taxon>Vibrio</taxon>
    </lineage>
</organism>
<reference evidence="2 3" key="1">
    <citation type="journal article" date="2012" name="Int. J. Syst. Evol. Microbiol.">
        <title>Vibrio caribbeanicus sp. nov., isolated from the marine sponge Scleritoderma cyanea.</title>
        <authorList>
            <person name="Hoffmann M."/>
            <person name="Monday S.R."/>
            <person name="Allard M.W."/>
            <person name="Strain E.A."/>
            <person name="Whittaker P."/>
            <person name="Naum M."/>
            <person name="McCarthy P.J."/>
            <person name="Lopez J.V."/>
            <person name="Fischer M."/>
            <person name="Brown E.W."/>
        </authorList>
    </citation>
    <scope>NUCLEOTIDE SEQUENCE [LARGE SCALE GENOMIC DNA]</scope>
    <source>
        <strain evidence="2 3">ATCC 700023</strain>
    </source>
</reference>
<keyword evidence="3" id="KW-1185">Reference proteome</keyword>
<proteinExistence type="predicted"/>
<name>F9S8I8_9VIBR</name>
<evidence type="ECO:0000313" key="3">
    <source>
        <dbReference type="Proteomes" id="UP000004605"/>
    </source>
</evidence>
<sequence>MSTELKAALVMGSSWFVIGATAIVLASLHAMH</sequence>
<keyword evidence="1" id="KW-0472">Membrane</keyword>
<comment type="caution">
    <text evidence="2">The sequence shown here is derived from an EMBL/GenBank/DDBJ whole genome shotgun (WGS) entry which is preliminary data.</text>
</comment>
<accession>F9S8I8</accession>
<dbReference type="Proteomes" id="UP000004605">
    <property type="component" value="Unassembled WGS sequence"/>
</dbReference>
<keyword evidence="1" id="KW-0812">Transmembrane</keyword>
<evidence type="ECO:0000313" key="2">
    <source>
        <dbReference type="EMBL" id="EGU29664.1"/>
    </source>
</evidence>
<feature type="transmembrane region" description="Helical" evidence="1">
    <location>
        <begin position="7"/>
        <end position="31"/>
    </location>
</feature>
<gene>
    <name evidence="2" type="ORF">VII00023_04562</name>
</gene>
<dbReference type="AlphaFoldDB" id="F9S8I8"/>
<protein>
    <submittedName>
        <fullName evidence="2">Uncharacterized protein</fullName>
    </submittedName>
</protein>
<keyword evidence="1" id="KW-1133">Transmembrane helix</keyword>
<dbReference type="EMBL" id="AFWF01000319">
    <property type="protein sequence ID" value="EGU29664.1"/>
    <property type="molecule type" value="Genomic_DNA"/>
</dbReference>
<evidence type="ECO:0000256" key="1">
    <source>
        <dbReference type="SAM" id="Phobius"/>
    </source>
</evidence>